<reference evidence="1 2" key="1">
    <citation type="submission" date="2018-07" db="EMBL/GenBank/DDBJ databases">
        <title>Crenobacter cavernae sp. nov., isolated from a karst cave.</title>
        <authorList>
            <person name="Zhu H."/>
        </authorList>
    </citation>
    <scope>NUCLEOTIDE SEQUENCE [LARGE SCALE GENOMIC DNA]</scope>
    <source>
        <strain evidence="1 2">K1W11S-77</strain>
    </source>
</reference>
<dbReference type="KEGG" id="ccah:DWG20_05865"/>
<accession>A0A345Y4Z8</accession>
<evidence type="ECO:0000313" key="1">
    <source>
        <dbReference type="EMBL" id="AXK39000.1"/>
    </source>
</evidence>
<name>A0A345Y4Z8_9NEIS</name>
<evidence type="ECO:0000313" key="2">
    <source>
        <dbReference type="Proteomes" id="UP000254537"/>
    </source>
</evidence>
<dbReference type="EMBL" id="CP031337">
    <property type="protein sequence ID" value="AXK39000.1"/>
    <property type="molecule type" value="Genomic_DNA"/>
</dbReference>
<protein>
    <submittedName>
        <fullName evidence="1">Uncharacterized protein</fullName>
    </submittedName>
</protein>
<organism evidence="1 2">
    <name type="scientific">Crenobacter cavernae</name>
    <dbReference type="NCBI Taxonomy" id="2290923"/>
    <lineage>
        <taxon>Bacteria</taxon>
        <taxon>Pseudomonadati</taxon>
        <taxon>Pseudomonadota</taxon>
        <taxon>Betaproteobacteria</taxon>
        <taxon>Neisseriales</taxon>
        <taxon>Neisseriaceae</taxon>
        <taxon>Crenobacter</taxon>
    </lineage>
</organism>
<dbReference type="Proteomes" id="UP000254537">
    <property type="component" value="Chromosome"/>
</dbReference>
<proteinExistence type="predicted"/>
<dbReference type="OrthoDB" id="9775268at2"/>
<gene>
    <name evidence="1" type="ORF">DWG20_05865</name>
</gene>
<dbReference type="AlphaFoldDB" id="A0A345Y4Z8"/>
<sequence>MMASSPSSSPAAQAPLPAWSPLKRPVFRLLWGTWLTANVCMWMNDVPLTERKPKPGRAFRLIRD</sequence>